<name>A0ACC2PX72_9HYME</name>
<sequence length="220" mass="26438">MGQFKAQQRDYRREILRMTRLKHAFEACFAEYERVLTVKEVGPCIRGEKPKWEYRRRLVERSWERYVDDKNKDRDSKELRPAYFYNMVLYFSNARLRCLPFGYFSQFFIIGWFIATGTIEGVPQVLGLVPLLSVVYVKFDKTGEYWLVSVRIYMKGKIEVNFEDSSKTLKQYEHHIFVNDPGVARVTREYDKRKTPKFLTEFDLEIKDIHDLCRKTKIQP</sequence>
<proteinExistence type="predicted"/>
<dbReference type="Proteomes" id="UP001239111">
    <property type="component" value="Chromosome 1"/>
</dbReference>
<organism evidence="1 2">
    <name type="scientific">Eretmocerus hayati</name>
    <dbReference type="NCBI Taxonomy" id="131215"/>
    <lineage>
        <taxon>Eukaryota</taxon>
        <taxon>Metazoa</taxon>
        <taxon>Ecdysozoa</taxon>
        <taxon>Arthropoda</taxon>
        <taxon>Hexapoda</taxon>
        <taxon>Insecta</taxon>
        <taxon>Pterygota</taxon>
        <taxon>Neoptera</taxon>
        <taxon>Endopterygota</taxon>
        <taxon>Hymenoptera</taxon>
        <taxon>Apocrita</taxon>
        <taxon>Proctotrupomorpha</taxon>
        <taxon>Chalcidoidea</taxon>
        <taxon>Aphelinidae</taxon>
        <taxon>Aphelininae</taxon>
        <taxon>Eretmocerus</taxon>
    </lineage>
</organism>
<gene>
    <name evidence="1" type="ORF">QAD02_023926</name>
</gene>
<dbReference type="EMBL" id="CM056741">
    <property type="protein sequence ID" value="KAJ8688131.1"/>
    <property type="molecule type" value="Genomic_DNA"/>
</dbReference>
<evidence type="ECO:0000313" key="2">
    <source>
        <dbReference type="Proteomes" id="UP001239111"/>
    </source>
</evidence>
<accession>A0ACC2PX72</accession>
<protein>
    <submittedName>
        <fullName evidence="1">Uncharacterized protein</fullName>
    </submittedName>
</protein>
<keyword evidence="2" id="KW-1185">Reference proteome</keyword>
<comment type="caution">
    <text evidence="1">The sequence shown here is derived from an EMBL/GenBank/DDBJ whole genome shotgun (WGS) entry which is preliminary data.</text>
</comment>
<reference evidence="1" key="1">
    <citation type="submission" date="2023-04" db="EMBL/GenBank/DDBJ databases">
        <title>A chromosome-level genome assembly of the parasitoid wasp Eretmocerus hayati.</title>
        <authorList>
            <person name="Zhong Y."/>
            <person name="Liu S."/>
            <person name="Liu Y."/>
        </authorList>
    </citation>
    <scope>NUCLEOTIDE SEQUENCE</scope>
    <source>
        <strain evidence="1">ZJU_SS_LIU_2023</strain>
    </source>
</reference>
<evidence type="ECO:0000313" key="1">
    <source>
        <dbReference type="EMBL" id="KAJ8688131.1"/>
    </source>
</evidence>